<comment type="caution">
    <text evidence="1">The sequence shown here is derived from an EMBL/GenBank/DDBJ whole genome shotgun (WGS) entry which is preliminary data.</text>
</comment>
<sequence>MAVASIGLQTLLTMHVQYSIHQPQRLPCFCKKASNFAAKKLGSPAVCVYRRMHTLKHAAIVRTRKRSVVAASSDPDDEWGEPPEPSANTSAVADDSKEADANAGDDVANLKKALLDSLYGTERGLRASSETRAEVAELISQLEAKNPTPASTEALALLNGKWILEYTSFSELFPLLAAGVLPLLKVGEISQTIDSDAFTVQNSVSFTGPLATTSFSASASFEVRSPKRVQIKFEEGVVSTPQLTDSIEIPESVEILGQKIELAPLQGILRPLQDAASSVVKTISGQPPFKFPIRTDKAESWLLTTFLDKDLRISRGDGGSVFVLVKEGSPLLNL</sequence>
<organism evidence="1 2">
    <name type="scientific">Diphasiastrum complanatum</name>
    <name type="common">Issler's clubmoss</name>
    <name type="synonym">Lycopodium complanatum</name>
    <dbReference type="NCBI Taxonomy" id="34168"/>
    <lineage>
        <taxon>Eukaryota</taxon>
        <taxon>Viridiplantae</taxon>
        <taxon>Streptophyta</taxon>
        <taxon>Embryophyta</taxon>
        <taxon>Tracheophyta</taxon>
        <taxon>Lycopodiopsida</taxon>
        <taxon>Lycopodiales</taxon>
        <taxon>Lycopodiaceae</taxon>
        <taxon>Lycopodioideae</taxon>
        <taxon>Diphasiastrum</taxon>
    </lineage>
</organism>
<evidence type="ECO:0000313" key="2">
    <source>
        <dbReference type="Proteomes" id="UP001162992"/>
    </source>
</evidence>
<gene>
    <name evidence="1" type="ORF">O6H91_11G102600</name>
</gene>
<name>A0ACC2CCC0_DIPCM</name>
<dbReference type="Proteomes" id="UP001162992">
    <property type="component" value="Chromosome 11"/>
</dbReference>
<protein>
    <submittedName>
        <fullName evidence="1">Uncharacterized protein</fullName>
    </submittedName>
</protein>
<proteinExistence type="predicted"/>
<evidence type="ECO:0000313" key="1">
    <source>
        <dbReference type="EMBL" id="KAJ7539631.1"/>
    </source>
</evidence>
<dbReference type="EMBL" id="CM055102">
    <property type="protein sequence ID" value="KAJ7539631.1"/>
    <property type="molecule type" value="Genomic_DNA"/>
</dbReference>
<accession>A0ACC2CCC0</accession>
<keyword evidence="2" id="KW-1185">Reference proteome</keyword>
<reference evidence="2" key="1">
    <citation type="journal article" date="2024" name="Proc. Natl. Acad. Sci. U.S.A.">
        <title>Extraordinary preservation of gene collinearity over three hundred million years revealed in homosporous lycophytes.</title>
        <authorList>
            <person name="Li C."/>
            <person name="Wickell D."/>
            <person name="Kuo L.Y."/>
            <person name="Chen X."/>
            <person name="Nie B."/>
            <person name="Liao X."/>
            <person name="Peng D."/>
            <person name="Ji J."/>
            <person name="Jenkins J."/>
            <person name="Williams M."/>
            <person name="Shu S."/>
            <person name="Plott C."/>
            <person name="Barry K."/>
            <person name="Rajasekar S."/>
            <person name="Grimwood J."/>
            <person name="Han X."/>
            <person name="Sun S."/>
            <person name="Hou Z."/>
            <person name="He W."/>
            <person name="Dai G."/>
            <person name="Sun C."/>
            <person name="Schmutz J."/>
            <person name="Leebens-Mack J.H."/>
            <person name="Li F.W."/>
            <person name="Wang L."/>
        </authorList>
    </citation>
    <scope>NUCLEOTIDE SEQUENCE [LARGE SCALE GENOMIC DNA]</scope>
    <source>
        <strain evidence="2">cv. PW_Plant_1</strain>
    </source>
</reference>